<organism evidence="1 2">
    <name type="scientific">Apibacter mensalis</name>
    <dbReference type="NCBI Taxonomy" id="1586267"/>
    <lineage>
        <taxon>Bacteria</taxon>
        <taxon>Pseudomonadati</taxon>
        <taxon>Bacteroidota</taxon>
        <taxon>Flavobacteriia</taxon>
        <taxon>Flavobacteriales</taxon>
        <taxon>Weeksellaceae</taxon>
        <taxon>Apibacter</taxon>
    </lineage>
</organism>
<sequence>MVNVTAWKDYKDNQKIVENDSCFLLEDSAAECPVGGSGCIKIIFHGQVIDVHSQHFEKSDETVLQQLMPLTDVNEIINDIEDWVE</sequence>
<dbReference type="EMBL" id="FCOR01000001">
    <property type="protein sequence ID" value="CVK15329.1"/>
    <property type="molecule type" value="Genomic_DNA"/>
</dbReference>
<dbReference type="Proteomes" id="UP000182761">
    <property type="component" value="Unassembled WGS sequence"/>
</dbReference>
<keyword evidence="2" id="KW-1185">Reference proteome</keyword>
<evidence type="ECO:0000313" key="2">
    <source>
        <dbReference type="Proteomes" id="UP000182761"/>
    </source>
</evidence>
<proteinExistence type="predicted"/>
<name>A0A0X8XXZ9_9FLAO</name>
<protein>
    <submittedName>
        <fullName evidence="1">Uncharacterized protein</fullName>
    </submittedName>
</protein>
<evidence type="ECO:0000313" key="1">
    <source>
        <dbReference type="EMBL" id="CVK15329.1"/>
    </source>
</evidence>
<accession>A0A0X8XXZ9</accession>
<dbReference type="AlphaFoldDB" id="A0A0X8XXZ9"/>
<dbReference type="STRING" id="1586267.GCA_001418685_00143"/>
<reference evidence="1 2" key="1">
    <citation type="submission" date="2016-01" db="EMBL/GenBank/DDBJ databases">
        <authorList>
            <person name="McClelland M."/>
            <person name="Jain A."/>
            <person name="Saraogi P."/>
            <person name="Mendelson R."/>
            <person name="Westerman R."/>
            <person name="SanMiguel P."/>
            <person name="Csonka L."/>
        </authorList>
    </citation>
    <scope>NUCLEOTIDE SEQUENCE [LARGE SCALE GENOMIC DNA]</scope>
    <source>
        <strain evidence="1 2">R-53146</strain>
    </source>
</reference>
<gene>
    <name evidence="1" type="ORF">Ga0061079_101142</name>
</gene>